<keyword evidence="1" id="KW-0812">Transmembrane</keyword>
<evidence type="ECO:0000313" key="2">
    <source>
        <dbReference type="EMBL" id="KKM85150.1"/>
    </source>
</evidence>
<organism evidence="2">
    <name type="scientific">marine sediment metagenome</name>
    <dbReference type="NCBI Taxonomy" id="412755"/>
    <lineage>
        <taxon>unclassified sequences</taxon>
        <taxon>metagenomes</taxon>
        <taxon>ecological metagenomes</taxon>
    </lineage>
</organism>
<evidence type="ECO:0000256" key="1">
    <source>
        <dbReference type="SAM" id="Phobius"/>
    </source>
</evidence>
<dbReference type="EMBL" id="LAZR01007456">
    <property type="protein sequence ID" value="KKM85150.1"/>
    <property type="molecule type" value="Genomic_DNA"/>
</dbReference>
<accession>A0A0F9N8L4</accession>
<protein>
    <submittedName>
        <fullName evidence="2">Uncharacterized protein</fullName>
    </submittedName>
</protein>
<keyword evidence="1" id="KW-0472">Membrane</keyword>
<comment type="caution">
    <text evidence="2">The sequence shown here is derived from an EMBL/GenBank/DDBJ whole genome shotgun (WGS) entry which is preliminary data.</text>
</comment>
<proteinExistence type="predicted"/>
<keyword evidence="1" id="KW-1133">Transmembrane helix</keyword>
<feature type="transmembrane region" description="Helical" evidence="1">
    <location>
        <begin position="6"/>
        <end position="25"/>
    </location>
</feature>
<sequence length="112" mass="13205">MVAITTNFIYLFFIMLLTSLLFIRLNPNMPSDLRCPACKSDNIIEYEDYIECRDCKLDFFKEFLGKEIAEENLLSLKELEGITGAFEELEDEETRKKFVKKLKKDSSRFQDI</sequence>
<dbReference type="AlphaFoldDB" id="A0A0F9N8L4"/>
<reference evidence="2" key="1">
    <citation type="journal article" date="2015" name="Nature">
        <title>Complex archaea that bridge the gap between prokaryotes and eukaryotes.</title>
        <authorList>
            <person name="Spang A."/>
            <person name="Saw J.H."/>
            <person name="Jorgensen S.L."/>
            <person name="Zaremba-Niedzwiedzka K."/>
            <person name="Martijn J."/>
            <person name="Lind A.E."/>
            <person name="van Eijk R."/>
            <person name="Schleper C."/>
            <person name="Guy L."/>
            <person name="Ettema T.J."/>
        </authorList>
    </citation>
    <scope>NUCLEOTIDE SEQUENCE</scope>
</reference>
<gene>
    <name evidence="2" type="ORF">LCGC14_1291990</name>
</gene>
<name>A0A0F9N8L4_9ZZZZ</name>